<dbReference type="GO" id="GO:0005634">
    <property type="term" value="C:nucleus"/>
    <property type="evidence" value="ECO:0007669"/>
    <property type="project" value="UniProtKB-ARBA"/>
</dbReference>
<feature type="domain" description="C2H2-type" evidence="6">
    <location>
        <begin position="100"/>
        <end position="127"/>
    </location>
</feature>
<gene>
    <name evidence="7" type="ORF">ABMA28_013080</name>
</gene>
<evidence type="ECO:0000256" key="4">
    <source>
        <dbReference type="ARBA" id="ARBA00022833"/>
    </source>
</evidence>
<evidence type="ECO:0000313" key="7">
    <source>
        <dbReference type="EMBL" id="KAL0808642.1"/>
    </source>
</evidence>
<proteinExistence type="predicted"/>
<keyword evidence="3 5" id="KW-0863">Zinc-finger</keyword>
<evidence type="ECO:0000256" key="3">
    <source>
        <dbReference type="ARBA" id="ARBA00022771"/>
    </source>
</evidence>
<dbReference type="SUPFAM" id="SSF57667">
    <property type="entry name" value="beta-beta-alpha zinc fingers"/>
    <property type="match status" value="4"/>
</dbReference>
<dbReference type="InterPro" id="IPR036236">
    <property type="entry name" value="Znf_C2H2_sf"/>
</dbReference>
<dbReference type="Proteomes" id="UP001549921">
    <property type="component" value="Unassembled WGS sequence"/>
</dbReference>
<evidence type="ECO:0000313" key="8">
    <source>
        <dbReference type="Proteomes" id="UP001549921"/>
    </source>
</evidence>
<dbReference type="PROSITE" id="PS50157">
    <property type="entry name" value="ZINC_FINGER_C2H2_2"/>
    <property type="match status" value="7"/>
</dbReference>
<feature type="domain" description="C2H2-type" evidence="6">
    <location>
        <begin position="297"/>
        <end position="325"/>
    </location>
</feature>
<dbReference type="InterPro" id="IPR013087">
    <property type="entry name" value="Znf_C2H2_type"/>
</dbReference>
<keyword evidence="4" id="KW-0862">Zinc</keyword>
<accession>A0ABD0S3N2</accession>
<dbReference type="GO" id="GO:0008270">
    <property type="term" value="F:zinc ion binding"/>
    <property type="evidence" value="ECO:0007669"/>
    <property type="project" value="UniProtKB-KW"/>
</dbReference>
<evidence type="ECO:0000256" key="1">
    <source>
        <dbReference type="ARBA" id="ARBA00022723"/>
    </source>
</evidence>
<dbReference type="FunFam" id="3.30.160.60:FF:000446">
    <property type="entry name" value="Zinc finger protein"/>
    <property type="match status" value="1"/>
</dbReference>
<keyword evidence="1" id="KW-0479">Metal-binding</keyword>
<name>A0ABD0S3N2_LOXSC</name>
<dbReference type="AlphaFoldDB" id="A0ABD0S3N2"/>
<dbReference type="SMART" id="SM00355">
    <property type="entry name" value="ZnF_C2H2"/>
    <property type="match status" value="10"/>
</dbReference>
<sequence>MGYYFKCFFCLEHHSEIGPLLLHTASHDTQNEQSILEKYLPKGKRCVSVDISKLKCRICSLSFTNLQTIREHLEKDHGKKLCAASNGITEFNLDTVNGMFSCHICGKRFHNFTLLNTHMNCHVEKVVCETCGAGFIYQHHLMKHKEGHETNKFSCKHCDKTFLKKSQLDYHTQIVHKGRARAKLKKCPHCSESFKEHYSKMVHLKQAHGITKTFQCHICKSNFSARRFLTEHTTKFHTERHKCDLCSKRFSIESKLKQHMRGHAGERSFVCPICKIAYIHKVTLNKHMKSHSVEFKFMCTECGSGFHSKNEYDKHNKQWHQSFDRDKAPAD</sequence>
<feature type="domain" description="C2H2-type" evidence="6">
    <location>
        <begin position="241"/>
        <end position="268"/>
    </location>
</feature>
<evidence type="ECO:0000259" key="6">
    <source>
        <dbReference type="PROSITE" id="PS50157"/>
    </source>
</evidence>
<comment type="caution">
    <text evidence="7">The sequence shown here is derived from an EMBL/GenBank/DDBJ whole genome shotgun (WGS) entry which is preliminary data.</text>
</comment>
<evidence type="ECO:0000256" key="2">
    <source>
        <dbReference type="ARBA" id="ARBA00022737"/>
    </source>
</evidence>
<dbReference type="Gene3D" id="3.30.160.60">
    <property type="entry name" value="Classic Zinc Finger"/>
    <property type="match status" value="5"/>
</dbReference>
<keyword evidence="2" id="KW-0677">Repeat</keyword>
<feature type="domain" description="C2H2-type" evidence="6">
    <location>
        <begin position="126"/>
        <end position="153"/>
    </location>
</feature>
<protein>
    <recommendedName>
        <fullName evidence="6">C2H2-type domain-containing protein</fullName>
    </recommendedName>
</protein>
<reference evidence="7 8" key="1">
    <citation type="submission" date="2024-06" db="EMBL/GenBank/DDBJ databases">
        <title>A chromosome-level genome assembly of beet webworm, Loxostege sticticalis.</title>
        <authorList>
            <person name="Zhang Y."/>
        </authorList>
    </citation>
    <scope>NUCLEOTIDE SEQUENCE [LARGE SCALE GENOMIC DNA]</scope>
    <source>
        <strain evidence="7">AQ028</strain>
        <tissue evidence="7">Male pupae</tissue>
    </source>
</reference>
<evidence type="ECO:0000256" key="5">
    <source>
        <dbReference type="PROSITE-ProRule" id="PRU00042"/>
    </source>
</evidence>
<feature type="domain" description="C2H2-type" evidence="6">
    <location>
        <begin position="153"/>
        <end position="181"/>
    </location>
</feature>
<dbReference type="PANTHER" id="PTHR24379">
    <property type="entry name" value="KRAB AND ZINC FINGER DOMAIN-CONTAINING"/>
    <property type="match status" value="1"/>
</dbReference>
<feature type="domain" description="C2H2-type" evidence="6">
    <location>
        <begin position="269"/>
        <end position="296"/>
    </location>
</feature>
<dbReference type="Pfam" id="PF00096">
    <property type="entry name" value="zf-C2H2"/>
    <property type="match status" value="2"/>
</dbReference>
<dbReference type="PANTHER" id="PTHR24379:SF121">
    <property type="entry name" value="C2H2-TYPE DOMAIN-CONTAINING PROTEIN"/>
    <property type="match status" value="1"/>
</dbReference>
<dbReference type="EMBL" id="JBEDNZ010000031">
    <property type="protein sequence ID" value="KAL0808642.1"/>
    <property type="molecule type" value="Genomic_DNA"/>
</dbReference>
<feature type="domain" description="C2H2-type" evidence="6">
    <location>
        <begin position="214"/>
        <end position="242"/>
    </location>
</feature>
<organism evidence="7 8">
    <name type="scientific">Loxostege sticticalis</name>
    <name type="common">Beet webworm moth</name>
    <dbReference type="NCBI Taxonomy" id="481309"/>
    <lineage>
        <taxon>Eukaryota</taxon>
        <taxon>Metazoa</taxon>
        <taxon>Ecdysozoa</taxon>
        <taxon>Arthropoda</taxon>
        <taxon>Hexapoda</taxon>
        <taxon>Insecta</taxon>
        <taxon>Pterygota</taxon>
        <taxon>Neoptera</taxon>
        <taxon>Endopterygota</taxon>
        <taxon>Lepidoptera</taxon>
        <taxon>Glossata</taxon>
        <taxon>Ditrysia</taxon>
        <taxon>Pyraloidea</taxon>
        <taxon>Crambidae</taxon>
        <taxon>Pyraustinae</taxon>
        <taxon>Loxostege</taxon>
    </lineage>
</organism>
<dbReference type="PROSITE" id="PS00028">
    <property type="entry name" value="ZINC_FINGER_C2H2_1"/>
    <property type="match status" value="9"/>
</dbReference>